<dbReference type="Proteomes" id="UP000245647">
    <property type="component" value="Unassembled WGS sequence"/>
</dbReference>
<protein>
    <submittedName>
        <fullName evidence="6">Chromosome partitioning protein ParA</fullName>
    </submittedName>
</protein>
<feature type="transmembrane region" description="Helical" evidence="2">
    <location>
        <begin position="311"/>
        <end position="330"/>
    </location>
</feature>
<dbReference type="Pfam" id="PF07695">
    <property type="entry name" value="7TMR-DISM_7TM"/>
    <property type="match status" value="1"/>
</dbReference>
<gene>
    <name evidence="6" type="ORF">DDR33_10695</name>
</gene>
<feature type="domain" description="7TM-DISM receptor extracellular" evidence="5">
    <location>
        <begin position="43"/>
        <end position="173"/>
    </location>
</feature>
<keyword evidence="2" id="KW-1133">Transmembrane helix</keyword>
<dbReference type="RefSeq" id="WP_109415786.1">
    <property type="nucleotide sequence ID" value="NZ_QEAS01000008.1"/>
</dbReference>
<feature type="domain" description="7TM-DISM receptor extracellular" evidence="4">
    <location>
        <begin position="188"/>
        <end position="392"/>
    </location>
</feature>
<sequence>MIRKGSIVSIAVCFVCLLGGRALAQKTVELFASTPEYIFTFGDVQILEDRSGQLTFEQVKSGKFDKQFVSSGEKYPKNNHVSSAYWYRVKVRYAEEAHSSYLLEFYDQTIDDITAWLPDNKGKYSSAQSGAKFGFDKRLFSHKNFQFSVPANQKGVYTFYFRIKSAQTVNVIIVHRSVQRFVGYALTEYFSFGLFYGMIIIFSFHNLLMYSVMRLRQYLYYVLYIISVGLYEMSADGIAFQYLWPDSPRWNEYAYSVPLFFLSTFALLFTIDLLHVKVKAPRLYKLMLGVLALRSAFFLLCALYERSWFNYRVVEFIPLAIAFYTGFYIWRKGYKPARFFVLAYTFLFVGFVLKVLVVLGYGRFIPGWIAHYSMSFCFIAEMLLLSFAIGDKVRLLKKKKEKAQVKIIRQMEENARLKDTMNQKLEVKVRERTQEIVEKTNEVREKSLIIEQQNEELLSANQLLHQQSEEIARMNLLLQKDNQELQTNIRKVTHDRMMSAEVDFEEFSRTYPDRDACFSLLSNLKWKNGYACRKCGNTNYCSGHLPYSRRCTKCGYDESVISNTILQNTRIPVNKAFYMIFLIYSTRGRISSHKLSEITGIRQSTCWMYSSKIRKVMNERKKELRKAGEQGWSKLVLE</sequence>
<feature type="transmembrane region" description="Helical" evidence="2">
    <location>
        <begin position="189"/>
        <end position="209"/>
    </location>
</feature>
<evidence type="ECO:0000256" key="3">
    <source>
        <dbReference type="SAM" id="SignalP"/>
    </source>
</evidence>
<evidence type="ECO:0000259" key="4">
    <source>
        <dbReference type="Pfam" id="PF07695"/>
    </source>
</evidence>
<reference evidence="6 7" key="1">
    <citation type="submission" date="2018-04" db="EMBL/GenBank/DDBJ databases">
        <title>Pedobacter chongqingensis sp. nov., isolated from a rottenly hemp rope.</title>
        <authorList>
            <person name="Cai Y."/>
        </authorList>
    </citation>
    <scope>NUCLEOTIDE SEQUENCE [LARGE SCALE GENOMIC DNA]</scope>
    <source>
        <strain evidence="6 7">FJ4-8</strain>
    </source>
</reference>
<feature type="signal peptide" evidence="3">
    <location>
        <begin position="1"/>
        <end position="24"/>
    </location>
</feature>
<keyword evidence="2" id="KW-0812">Transmembrane</keyword>
<keyword evidence="3" id="KW-0732">Signal</keyword>
<keyword evidence="7" id="KW-1185">Reference proteome</keyword>
<dbReference type="EMBL" id="QEAS01000008">
    <property type="protein sequence ID" value="PWG80498.1"/>
    <property type="molecule type" value="Genomic_DNA"/>
</dbReference>
<keyword evidence="1" id="KW-0175">Coiled coil</keyword>
<keyword evidence="2" id="KW-0472">Membrane</keyword>
<comment type="caution">
    <text evidence="6">The sequence shown here is derived from an EMBL/GenBank/DDBJ whole genome shotgun (WGS) entry which is preliminary data.</text>
</comment>
<feature type="transmembrane region" description="Helical" evidence="2">
    <location>
        <begin position="221"/>
        <end position="243"/>
    </location>
</feature>
<accession>A0A2U2PGG0</accession>
<feature type="chain" id="PRO_5015662227" evidence="3">
    <location>
        <begin position="25"/>
        <end position="638"/>
    </location>
</feature>
<proteinExistence type="predicted"/>
<dbReference type="Pfam" id="PF07696">
    <property type="entry name" value="7TMR-DISMED2"/>
    <property type="match status" value="1"/>
</dbReference>
<dbReference type="AlphaFoldDB" id="A0A2U2PGG0"/>
<name>A0A2U2PGG0_9SPHI</name>
<feature type="coiled-coil region" evidence="1">
    <location>
        <begin position="393"/>
        <end position="484"/>
    </location>
</feature>
<organism evidence="6 7">
    <name type="scientific">Pararcticibacter amylolyticus</name>
    <dbReference type="NCBI Taxonomy" id="2173175"/>
    <lineage>
        <taxon>Bacteria</taxon>
        <taxon>Pseudomonadati</taxon>
        <taxon>Bacteroidota</taxon>
        <taxon>Sphingobacteriia</taxon>
        <taxon>Sphingobacteriales</taxon>
        <taxon>Sphingobacteriaceae</taxon>
        <taxon>Pararcticibacter</taxon>
    </lineage>
</organism>
<feature type="transmembrane region" description="Helical" evidence="2">
    <location>
        <begin position="286"/>
        <end position="305"/>
    </location>
</feature>
<feature type="transmembrane region" description="Helical" evidence="2">
    <location>
        <begin position="255"/>
        <end position="274"/>
    </location>
</feature>
<evidence type="ECO:0000259" key="5">
    <source>
        <dbReference type="Pfam" id="PF07696"/>
    </source>
</evidence>
<dbReference type="OrthoDB" id="9783459at2"/>
<evidence type="ECO:0000313" key="6">
    <source>
        <dbReference type="EMBL" id="PWG80498.1"/>
    </source>
</evidence>
<feature type="transmembrane region" description="Helical" evidence="2">
    <location>
        <begin position="339"/>
        <end position="362"/>
    </location>
</feature>
<feature type="transmembrane region" description="Helical" evidence="2">
    <location>
        <begin position="368"/>
        <end position="390"/>
    </location>
</feature>
<evidence type="ECO:0000313" key="7">
    <source>
        <dbReference type="Proteomes" id="UP000245647"/>
    </source>
</evidence>
<evidence type="ECO:0000256" key="2">
    <source>
        <dbReference type="SAM" id="Phobius"/>
    </source>
</evidence>
<dbReference type="Gene3D" id="2.60.40.2380">
    <property type="match status" value="1"/>
</dbReference>
<dbReference type="InterPro" id="IPR011622">
    <property type="entry name" value="7TMR_DISM_rcpt_extracell_dom2"/>
</dbReference>
<dbReference type="InterPro" id="IPR011623">
    <property type="entry name" value="7TMR_DISM_rcpt_extracell_dom1"/>
</dbReference>
<evidence type="ECO:0000256" key="1">
    <source>
        <dbReference type="SAM" id="Coils"/>
    </source>
</evidence>